<keyword evidence="3 12" id="KW-0808">Transferase</keyword>
<evidence type="ECO:0000256" key="6">
    <source>
        <dbReference type="ARBA" id="ARBA00022723"/>
    </source>
</evidence>
<dbReference type="Gene3D" id="3.40.1360.10">
    <property type="match status" value="1"/>
</dbReference>
<evidence type="ECO:0000256" key="8">
    <source>
        <dbReference type="ARBA" id="ARBA00022833"/>
    </source>
</evidence>
<dbReference type="SMART" id="SM00400">
    <property type="entry name" value="ZnF_CHCC"/>
    <property type="match status" value="1"/>
</dbReference>
<dbReference type="InterPro" id="IPR013264">
    <property type="entry name" value="DNAG_N"/>
</dbReference>
<dbReference type="InterPro" id="IPR050219">
    <property type="entry name" value="DnaG_primase"/>
</dbReference>
<dbReference type="InterPro" id="IPR037068">
    <property type="entry name" value="DNA_primase_core_N_sf"/>
</dbReference>
<evidence type="ECO:0000256" key="12">
    <source>
        <dbReference type="HAMAP-Rule" id="MF_00974"/>
    </source>
</evidence>
<dbReference type="PANTHER" id="PTHR30313">
    <property type="entry name" value="DNA PRIMASE"/>
    <property type="match status" value="1"/>
</dbReference>
<proteinExistence type="inferred from homology"/>
<dbReference type="PROSITE" id="PS50880">
    <property type="entry name" value="TOPRIM"/>
    <property type="match status" value="1"/>
</dbReference>
<dbReference type="SUPFAM" id="SSF56731">
    <property type="entry name" value="DNA primase core"/>
    <property type="match status" value="1"/>
</dbReference>
<dbReference type="Proteomes" id="UP000290243">
    <property type="component" value="Chromosome"/>
</dbReference>
<comment type="domain">
    <text evidence="12">Contains an N-terminal zinc-binding domain, a central core domain that contains the primase activity, and a C-terminal DnaB-binding domain.</text>
</comment>
<keyword evidence="6 12" id="KW-0479">Metal-binding</keyword>
<dbReference type="GO" id="GO:1990077">
    <property type="term" value="C:primosome complex"/>
    <property type="evidence" value="ECO:0007669"/>
    <property type="project" value="UniProtKB-KW"/>
</dbReference>
<keyword evidence="8 12" id="KW-0862">Zinc</keyword>
<dbReference type="InterPro" id="IPR034151">
    <property type="entry name" value="TOPRIM_DnaG_bac"/>
</dbReference>
<dbReference type="EC" id="2.7.7.101" evidence="12"/>
<evidence type="ECO:0000256" key="1">
    <source>
        <dbReference type="ARBA" id="ARBA00022478"/>
    </source>
</evidence>
<dbReference type="GO" id="GO:0008270">
    <property type="term" value="F:zinc ion binding"/>
    <property type="evidence" value="ECO:0007669"/>
    <property type="project" value="UniProtKB-UniRule"/>
</dbReference>
<sequence>MAFIDQKIIQQIIDQNDIVKVISDYIHVQRKGHSYVSICPFHDDTNPSMSIDDRKQIFKCFVCGVGGNLLTFVVKYKKVKLPEALDILAKKAGIDFDLNHYKNDLNKDFESEKNKDFYEILEEANSFFKTQIYKENNPLIKKFINDRKIDFNLCEKFDIGFLNDEEFKKYFSNELSKNQSLLVNSGLMNTYNKLYFSNRITFGIRDRNNKIIGFSARSIDNSNPKYINSPESVLFKKQNILYNIHNALSSNLDTLIITEGFFDVIALFKAKIENVVCLMGTSLSKNHIDQIKKFKKIILFLDGDIPGKNASYKSVRELLSNDLREIYVVENNSGLDPDEIFNKFGESRILKMINEAKPAIYFVYDFLRETHGFYNELNKVSESILEKFANEFYPFLKVFNQNQVNTILERFKNQYNFDLKNAPNPEVFLRKDNFKEFDQNNNNFINADYSFKNNFYSFNYDNVNLDENFNENIFINNKIVKNNNSKQKRDWIDNLFFMMLDYPDLINLFKEKQTVEPIKLLGVDEKEDKKILFNFFTNYKGNKQDIEKIKIQLNKYTNLVSKKLFLEYKTSQELKQDFDEIYDRAYKKDIKNEQEYMLKIKWNNIKNNEELSKRVLDNARLNKLKLEVEDE</sequence>
<dbReference type="Gene3D" id="3.90.980.10">
    <property type="entry name" value="DNA primase, catalytic core, N-terminal domain"/>
    <property type="match status" value="1"/>
</dbReference>
<dbReference type="InterPro" id="IPR036977">
    <property type="entry name" value="DNA_primase_Znf_CHC2"/>
</dbReference>
<evidence type="ECO:0000256" key="4">
    <source>
        <dbReference type="ARBA" id="ARBA00022695"/>
    </source>
</evidence>
<dbReference type="Pfam" id="PF08275">
    <property type="entry name" value="DNAG_N"/>
    <property type="match status" value="1"/>
</dbReference>
<dbReference type="GO" id="GO:0003899">
    <property type="term" value="F:DNA-directed RNA polymerase activity"/>
    <property type="evidence" value="ECO:0007669"/>
    <property type="project" value="UniProtKB-UniRule"/>
</dbReference>
<dbReference type="GO" id="GO:0005737">
    <property type="term" value="C:cytoplasm"/>
    <property type="evidence" value="ECO:0007669"/>
    <property type="project" value="TreeGrafter"/>
</dbReference>
<dbReference type="SUPFAM" id="SSF57783">
    <property type="entry name" value="Zinc beta-ribbon"/>
    <property type="match status" value="1"/>
</dbReference>
<evidence type="ECO:0000256" key="9">
    <source>
        <dbReference type="ARBA" id="ARBA00022842"/>
    </source>
</evidence>
<keyword evidence="9" id="KW-0460">Magnesium</keyword>
<evidence type="ECO:0000256" key="10">
    <source>
        <dbReference type="ARBA" id="ARBA00023125"/>
    </source>
</evidence>
<accession>A0A449B3U3</accession>
<evidence type="ECO:0000313" key="14">
    <source>
        <dbReference type="EMBL" id="VEU75271.1"/>
    </source>
</evidence>
<evidence type="ECO:0000313" key="15">
    <source>
        <dbReference type="Proteomes" id="UP000290243"/>
    </source>
</evidence>
<comment type="catalytic activity">
    <reaction evidence="12">
        <text>ssDNA + n NTP = ssDNA/pppN(pN)n-1 hybrid + (n-1) diphosphate.</text>
        <dbReference type="EC" id="2.7.7.101"/>
    </reaction>
</comment>
<keyword evidence="5 12" id="KW-0235">DNA replication</keyword>
<dbReference type="AlphaFoldDB" id="A0A449B3U3"/>
<dbReference type="InterPro" id="IPR006295">
    <property type="entry name" value="DNA_primase_DnaG"/>
</dbReference>
<evidence type="ECO:0000256" key="2">
    <source>
        <dbReference type="ARBA" id="ARBA00022515"/>
    </source>
</evidence>
<keyword evidence="4 12" id="KW-0548">Nucleotidyltransferase</keyword>
<dbReference type="InterPro" id="IPR002694">
    <property type="entry name" value="Znf_CHC2"/>
</dbReference>
<dbReference type="RefSeq" id="WP_129646225.1">
    <property type="nucleotide sequence ID" value="NZ_LR215037.1"/>
</dbReference>
<keyword evidence="1 12" id="KW-0240">DNA-directed RNA polymerase</keyword>
<dbReference type="NCBIfam" id="TIGR01391">
    <property type="entry name" value="dnaG"/>
    <property type="match status" value="1"/>
</dbReference>
<evidence type="ECO:0000259" key="13">
    <source>
        <dbReference type="PROSITE" id="PS50880"/>
    </source>
</evidence>
<dbReference type="InterPro" id="IPR006171">
    <property type="entry name" value="TOPRIM_dom"/>
</dbReference>
<keyword evidence="15" id="KW-1185">Reference proteome</keyword>
<keyword evidence="7 12" id="KW-0863">Zinc-finger</keyword>
<comment type="similarity">
    <text evidence="12">Belongs to the DnaG primase family.</text>
</comment>
<dbReference type="PANTHER" id="PTHR30313:SF2">
    <property type="entry name" value="DNA PRIMASE"/>
    <property type="match status" value="1"/>
</dbReference>
<feature type="domain" description="Toprim" evidence="13">
    <location>
        <begin position="253"/>
        <end position="334"/>
    </location>
</feature>
<evidence type="ECO:0000256" key="5">
    <source>
        <dbReference type="ARBA" id="ARBA00022705"/>
    </source>
</evidence>
<dbReference type="KEGG" id="mmau:NCTC10168_00188"/>
<dbReference type="GO" id="GO:0000428">
    <property type="term" value="C:DNA-directed RNA polymerase complex"/>
    <property type="evidence" value="ECO:0007669"/>
    <property type="project" value="UniProtKB-KW"/>
</dbReference>
<keyword evidence="11 12" id="KW-0804">Transcription</keyword>
<evidence type="ECO:0000256" key="7">
    <source>
        <dbReference type="ARBA" id="ARBA00022771"/>
    </source>
</evidence>
<dbReference type="GO" id="GO:0003677">
    <property type="term" value="F:DNA binding"/>
    <property type="evidence" value="ECO:0007669"/>
    <property type="project" value="UniProtKB-KW"/>
</dbReference>
<dbReference type="FunFam" id="3.90.580.10:FF:000001">
    <property type="entry name" value="DNA primase"/>
    <property type="match status" value="1"/>
</dbReference>
<dbReference type="EMBL" id="LR215037">
    <property type="protein sequence ID" value="VEU75271.1"/>
    <property type="molecule type" value="Genomic_DNA"/>
</dbReference>
<name>A0A449B3U3_9BACT</name>
<reference evidence="14 15" key="1">
    <citation type="submission" date="2019-01" db="EMBL/GenBank/DDBJ databases">
        <authorList>
            <consortium name="Pathogen Informatics"/>
        </authorList>
    </citation>
    <scope>NUCLEOTIDE SEQUENCE [LARGE SCALE GENOMIC DNA]</scope>
    <source>
        <strain evidence="14 15">NCTC10168</strain>
    </source>
</reference>
<dbReference type="GO" id="GO:0006269">
    <property type="term" value="P:DNA replication, synthesis of primer"/>
    <property type="evidence" value="ECO:0007669"/>
    <property type="project" value="UniProtKB-UniRule"/>
</dbReference>
<keyword evidence="2 12" id="KW-0639">Primosome</keyword>
<dbReference type="CDD" id="cd03364">
    <property type="entry name" value="TOPRIM_DnaG_primases"/>
    <property type="match status" value="1"/>
</dbReference>
<dbReference type="Pfam" id="PF01807">
    <property type="entry name" value="Zn_ribbon_DnaG"/>
    <property type="match status" value="1"/>
</dbReference>
<protein>
    <recommendedName>
        <fullName evidence="12">DNA primase</fullName>
        <ecNumber evidence="12">2.7.7.101</ecNumber>
    </recommendedName>
</protein>
<organism evidence="14 15">
    <name type="scientific">Mycoplasmopsis maculosa</name>
    <dbReference type="NCBI Taxonomy" id="114885"/>
    <lineage>
        <taxon>Bacteria</taxon>
        <taxon>Bacillati</taxon>
        <taxon>Mycoplasmatota</taxon>
        <taxon>Mycoplasmoidales</taxon>
        <taxon>Metamycoplasmataceae</taxon>
        <taxon>Mycoplasmopsis</taxon>
    </lineage>
</organism>
<comment type="subunit">
    <text evidence="12">Monomer. Interacts with DnaB.</text>
</comment>
<feature type="zinc finger region" description="CHC2-type" evidence="12">
    <location>
        <begin position="39"/>
        <end position="63"/>
    </location>
</feature>
<gene>
    <name evidence="12 14" type="primary">dnaG</name>
    <name evidence="14" type="ORF">NCTC10168_00188</name>
</gene>
<dbReference type="InterPro" id="IPR030846">
    <property type="entry name" value="DnaG_bac"/>
</dbReference>
<dbReference type="Pfam" id="PF13662">
    <property type="entry name" value="Toprim_4"/>
    <property type="match status" value="1"/>
</dbReference>
<dbReference type="SMART" id="SM00493">
    <property type="entry name" value="TOPRIM"/>
    <property type="match status" value="1"/>
</dbReference>
<keyword evidence="10 12" id="KW-0238">DNA-binding</keyword>
<comment type="cofactor">
    <cofactor evidence="12">
        <name>Zn(2+)</name>
        <dbReference type="ChEBI" id="CHEBI:29105"/>
    </cofactor>
    <text evidence="12">Binds 1 zinc ion per monomer.</text>
</comment>
<dbReference type="HAMAP" id="MF_00974">
    <property type="entry name" value="DNA_primase_DnaG"/>
    <property type="match status" value="1"/>
</dbReference>
<evidence type="ECO:0000256" key="11">
    <source>
        <dbReference type="ARBA" id="ARBA00023163"/>
    </source>
</evidence>
<evidence type="ECO:0000256" key="3">
    <source>
        <dbReference type="ARBA" id="ARBA00022679"/>
    </source>
</evidence>
<dbReference type="Gene3D" id="3.90.580.10">
    <property type="entry name" value="Zinc finger, CHC2-type domain"/>
    <property type="match status" value="1"/>
</dbReference>
<comment type="function">
    <text evidence="12">RNA polymerase that catalyzes the synthesis of short RNA molecules used as primers for DNA polymerase during DNA replication.</text>
</comment>
<dbReference type="OrthoDB" id="9803773at2"/>